<dbReference type="Pfam" id="PF19279">
    <property type="entry name" value="YegS_C"/>
    <property type="match status" value="1"/>
</dbReference>
<evidence type="ECO:0000256" key="4">
    <source>
        <dbReference type="ARBA" id="ARBA00022840"/>
    </source>
</evidence>
<dbReference type="InterPro" id="IPR045540">
    <property type="entry name" value="YegS/DAGK_C"/>
</dbReference>
<comment type="caution">
    <text evidence="6">The sequence shown here is derived from an EMBL/GenBank/DDBJ whole genome shotgun (WGS) entry which is preliminary data.</text>
</comment>
<accession>A0A0F9U479</accession>
<dbReference type="Pfam" id="PF00781">
    <property type="entry name" value="DAGK_cat"/>
    <property type="match status" value="1"/>
</dbReference>
<dbReference type="Gene3D" id="3.40.50.10330">
    <property type="entry name" value="Probable inorganic polyphosphate/atp-NAD kinase, domain 1"/>
    <property type="match status" value="1"/>
</dbReference>
<dbReference type="InterPro" id="IPR017438">
    <property type="entry name" value="ATP-NAD_kinase_N"/>
</dbReference>
<protein>
    <recommendedName>
        <fullName evidence="5">DAGKc domain-containing protein</fullName>
    </recommendedName>
</protein>
<evidence type="ECO:0000256" key="2">
    <source>
        <dbReference type="ARBA" id="ARBA00022741"/>
    </source>
</evidence>
<dbReference type="GO" id="GO:0005524">
    <property type="term" value="F:ATP binding"/>
    <property type="evidence" value="ECO:0007669"/>
    <property type="project" value="UniProtKB-KW"/>
</dbReference>
<dbReference type="AlphaFoldDB" id="A0A0F9U479"/>
<keyword evidence="1" id="KW-0808">Transferase</keyword>
<name>A0A0F9U479_9ZZZZ</name>
<evidence type="ECO:0000259" key="5">
    <source>
        <dbReference type="PROSITE" id="PS50146"/>
    </source>
</evidence>
<dbReference type="InterPro" id="IPR001206">
    <property type="entry name" value="Diacylglycerol_kinase_cat_dom"/>
</dbReference>
<sequence>MANIDSAKPVHLILNPHSGYGGSKRLAGDLRALLRSAGWRVREHRTRWPGDATDYAASAAADAAAIIVWGGDGTINEVTNALVGTGVPMLPCPAGTENLLCKELRIPLHTGRLADALRTGNVIDCDVGKINGRNFLLIIGVGFDGEVVRRLTATRTGHTSHLSYFWPIWRTFWEHDFPKMRVVADGQEIFDDFGLAFIGNISRYAVGLRICHHASLDDGKLDLVIFRCREQTGLLLHAAWTLLRRHPLKGDVLYRQVRSIRIETDPPVACQVDGDLGPKTPIEVSVVPRGIKLLIPQQPRRAGFWPWRGELPL</sequence>
<feature type="domain" description="DAGKc" evidence="5">
    <location>
        <begin position="5"/>
        <end position="134"/>
    </location>
</feature>
<dbReference type="InterPro" id="IPR050187">
    <property type="entry name" value="Lipid_Phosphate_FormReg"/>
</dbReference>
<dbReference type="PANTHER" id="PTHR12358:SF106">
    <property type="entry name" value="LIPID KINASE YEGS"/>
    <property type="match status" value="1"/>
</dbReference>
<dbReference type="GO" id="GO:0005886">
    <property type="term" value="C:plasma membrane"/>
    <property type="evidence" value="ECO:0007669"/>
    <property type="project" value="TreeGrafter"/>
</dbReference>
<gene>
    <name evidence="6" type="ORF">LCGC14_0269480</name>
</gene>
<dbReference type="GO" id="GO:0016301">
    <property type="term" value="F:kinase activity"/>
    <property type="evidence" value="ECO:0007669"/>
    <property type="project" value="UniProtKB-KW"/>
</dbReference>
<proteinExistence type="predicted"/>
<organism evidence="6">
    <name type="scientific">marine sediment metagenome</name>
    <dbReference type="NCBI Taxonomy" id="412755"/>
    <lineage>
        <taxon>unclassified sequences</taxon>
        <taxon>metagenomes</taxon>
        <taxon>ecological metagenomes</taxon>
    </lineage>
</organism>
<dbReference type="EMBL" id="LAZR01000148">
    <property type="protein sequence ID" value="KKN86394.1"/>
    <property type="molecule type" value="Genomic_DNA"/>
</dbReference>
<dbReference type="InterPro" id="IPR016064">
    <property type="entry name" value="NAD/diacylglycerol_kinase_sf"/>
</dbReference>
<dbReference type="SUPFAM" id="SSF111331">
    <property type="entry name" value="NAD kinase/diacylglycerol kinase-like"/>
    <property type="match status" value="1"/>
</dbReference>
<evidence type="ECO:0000313" key="6">
    <source>
        <dbReference type="EMBL" id="KKN86394.1"/>
    </source>
</evidence>
<keyword evidence="3" id="KW-0418">Kinase</keyword>
<dbReference type="Gene3D" id="2.60.200.40">
    <property type="match status" value="1"/>
</dbReference>
<dbReference type="PANTHER" id="PTHR12358">
    <property type="entry name" value="SPHINGOSINE KINASE"/>
    <property type="match status" value="1"/>
</dbReference>
<evidence type="ECO:0000256" key="1">
    <source>
        <dbReference type="ARBA" id="ARBA00022679"/>
    </source>
</evidence>
<reference evidence="6" key="1">
    <citation type="journal article" date="2015" name="Nature">
        <title>Complex archaea that bridge the gap between prokaryotes and eukaryotes.</title>
        <authorList>
            <person name="Spang A."/>
            <person name="Saw J.H."/>
            <person name="Jorgensen S.L."/>
            <person name="Zaremba-Niedzwiedzka K."/>
            <person name="Martijn J."/>
            <person name="Lind A.E."/>
            <person name="van Eijk R."/>
            <person name="Schleper C."/>
            <person name="Guy L."/>
            <person name="Ettema T.J."/>
        </authorList>
    </citation>
    <scope>NUCLEOTIDE SEQUENCE</scope>
</reference>
<keyword evidence="4" id="KW-0067">ATP-binding</keyword>
<keyword evidence="2" id="KW-0547">Nucleotide-binding</keyword>
<evidence type="ECO:0000256" key="3">
    <source>
        <dbReference type="ARBA" id="ARBA00022777"/>
    </source>
</evidence>
<dbReference type="PROSITE" id="PS50146">
    <property type="entry name" value="DAGK"/>
    <property type="match status" value="1"/>
</dbReference>